<dbReference type="InterPro" id="IPR006047">
    <property type="entry name" value="GH13_cat_dom"/>
</dbReference>
<name>A0ABS5VK55_9BACT</name>
<dbReference type="InterPro" id="IPR049171">
    <property type="entry name" value="GLGE_C"/>
</dbReference>
<feature type="binding site" evidence="6">
    <location>
        <position position="375"/>
    </location>
    <ligand>
        <name>alpha-maltose 1-phosphate</name>
        <dbReference type="ChEBI" id="CHEBI:63576"/>
    </ligand>
</feature>
<comment type="caution">
    <text evidence="8">The sequence shown here is derived from an EMBL/GenBank/DDBJ whole genome shotgun (WGS) entry which is preliminary data.</text>
</comment>
<dbReference type="EC" id="2.4.99.16" evidence="6"/>
<evidence type="ECO:0000313" key="8">
    <source>
        <dbReference type="EMBL" id="MBT1701817.1"/>
    </source>
</evidence>
<feature type="active site" description="Nucleophile" evidence="6">
    <location>
        <position position="374"/>
    </location>
</feature>
<dbReference type="CDD" id="cd11344">
    <property type="entry name" value="AmyAc_GlgE_like"/>
    <property type="match status" value="1"/>
</dbReference>
<keyword evidence="9" id="KW-1185">Reference proteome</keyword>
<evidence type="ECO:0000256" key="2">
    <source>
        <dbReference type="ARBA" id="ARBA00022676"/>
    </source>
</evidence>
<evidence type="ECO:0000256" key="3">
    <source>
        <dbReference type="ARBA" id="ARBA00022679"/>
    </source>
</evidence>
<dbReference type="Pfam" id="PF11896">
    <property type="entry name" value="GlgE_dom_N_S"/>
    <property type="match status" value="1"/>
</dbReference>
<dbReference type="InterPro" id="IPR026585">
    <property type="entry name" value="GlgE"/>
</dbReference>
<dbReference type="InterPro" id="IPR013780">
    <property type="entry name" value="Glyco_hydro_b"/>
</dbReference>
<dbReference type="RefSeq" id="WP_254151518.1">
    <property type="nucleotide sequence ID" value="NZ_JAHESD010000002.1"/>
</dbReference>
<evidence type="ECO:0000256" key="1">
    <source>
        <dbReference type="ARBA" id="ARBA00011738"/>
    </source>
</evidence>
<comment type="similarity">
    <text evidence="6">Belongs to the glycosyl hydrolase 13 family. GlgE subfamily.</text>
</comment>
<dbReference type="EMBL" id="JAHESD010000002">
    <property type="protein sequence ID" value="MBT1701817.1"/>
    <property type="molecule type" value="Genomic_DNA"/>
</dbReference>
<evidence type="ECO:0000256" key="6">
    <source>
        <dbReference type="HAMAP-Rule" id="MF_02124"/>
    </source>
</evidence>
<comment type="function">
    <text evidence="6">Maltosyltransferase that uses maltose 1-phosphate (M1P) as the sugar donor to elongate linear or branched alpha-(1-&gt;4)-glucans. Is involved in a branched alpha-glucan biosynthetic pathway from trehalose, together with TreS, Mak and GlgB.</text>
</comment>
<feature type="active site" description="Proton donor" evidence="6">
    <location>
        <position position="403"/>
    </location>
</feature>
<feature type="binding site" evidence="6">
    <location>
        <position position="303"/>
    </location>
    <ligand>
        <name>alpha-maltose 1-phosphate</name>
        <dbReference type="ChEBI" id="CHEBI:63576"/>
    </ligand>
</feature>
<keyword evidence="4 6" id="KW-0119">Carbohydrate metabolism</keyword>
<dbReference type="SUPFAM" id="SSF51445">
    <property type="entry name" value="(Trans)glycosidases"/>
    <property type="match status" value="1"/>
</dbReference>
<dbReference type="InterPro" id="IPR021828">
    <property type="entry name" value="GlgE_dom_N/S"/>
</dbReference>
<evidence type="ECO:0000256" key="4">
    <source>
        <dbReference type="ARBA" id="ARBA00023277"/>
    </source>
</evidence>
<dbReference type="Gene3D" id="2.60.40.1180">
    <property type="entry name" value="Golgi alpha-mannosidase II"/>
    <property type="match status" value="1"/>
</dbReference>
<keyword evidence="3 6" id="KW-0808">Transferase</keyword>
<comment type="subunit">
    <text evidence="1 6">Homodimer.</text>
</comment>
<feature type="site" description="Transition state stabilizer" evidence="6">
    <location>
        <position position="461"/>
    </location>
</feature>
<dbReference type="Pfam" id="PF21702">
    <property type="entry name" value="GLGE_C"/>
    <property type="match status" value="1"/>
</dbReference>
<feature type="binding site" evidence="6">
    <location>
        <position position="338"/>
    </location>
    <ligand>
        <name>alpha-maltose 1-phosphate</name>
        <dbReference type="ChEBI" id="CHEBI:63576"/>
    </ligand>
</feature>
<dbReference type="HAMAP" id="MF_02124">
    <property type="entry name" value="GlgE"/>
    <property type="match status" value="1"/>
</dbReference>
<proteinExistence type="inferred from homology"/>
<dbReference type="Gene3D" id="1.20.58.80">
    <property type="entry name" value="Phosphotransferase system, lactose/cellobiose-type IIA subunit"/>
    <property type="match status" value="1"/>
</dbReference>
<dbReference type="Gene3D" id="2.60.40.10">
    <property type="entry name" value="Immunoglobulins"/>
    <property type="match status" value="1"/>
</dbReference>
<dbReference type="Gene3D" id="3.20.20.80">
    <property type="entry name" value="Glycosidases"/>
    <property type="match status" value="1"/>
</dbReference>
<organism evidence="8 9">
    <name type="scientific">Chryseosolibacter indicus</name>
    <dbReference type="NCBI Taxonomy" id="2782351"/>
    <lineage>
        <taxon>Bacteria</taxon>
        <taxon>Pseudomonadati</taxon>
        <taxon>Bacteroidota</taxon>
        <taxon>Cytophagia</taxon>
        <taxon>Cytophagales</taxon>
        <taxon>Chryseotaleaceae</taxon>
        <taxon>Chryseosolibacter</taxon>
    </lineage>
</organism>
<dbReference type="PANTHER" id="PTHR47786">
    <property type="entry name" value="ALPHA-1,4-GLUCAN:MALTOSE-1-PHOSPHATE MALTOSYLTRANSFERASE"/>
    <property type="match status" value="1"/>
</dbReference>
<sequence length="648" mass="75623">MNVKGQSRVIIENVQPQVEGGLYPSKRTIGESVEVTADIFGDGHDHIRAHLLYKKQGQKTWTRKELIAVGNDVWQSSFPVTEKGYYVFTVEAWIDHFDTWYDGFKKKAEAKVDVSVELLEGANYLKSLSDQNERVKHFTRILSQKNNYSEAIASVLSKEFAELVHEHPYISFPTRYDKELIIYVENKKANFSSWYELFPRSASLEGKHGTFKDVIKLLPRIHSMGFDILYLPPIHPIGKLNRKGKNNNVKAEPGEPGSPWAIGSDEGGHKAIHADLGTLDDYKRLIAEAKKLGIDIALDIAFQCAPDHPYVKEHPEWFKQRPDGTIQYAENPPKKYQDIYPFNFETETWKELWEELKSVIVYWIEQGVKIFRVDNPHTKPIPFWQWAIGEINKQYEDIIFLSEAFTRPRIMASLAKIGFTQSYTYFTWRVSKQELMEYMTELVYGPSRNFFRPNFWPNTPDILPYHLQHQGENIFIIRLALAATLSSNYGIYGPVYEFCDNTPVPTREEYMDSEKYEVKWHDWKRTNRMTDIITVLNKARKENPALQSTWNLQFCSIENPNLLAYLKATEDLSNIILVVVNLDPNSRQSGFVQLPLQKLNLKERIHIKLHDLVTDEHYTWSQEWNYVELDPFKMPFHLFKLDVYQSTM</sequence>
<dbReference type="SUPFAM" id="SSF51011">
    <property type="entry name" value="Glycosyl hydrolase domain"/>
    <property type="match status" value="1"/>
</dbReference>
<dbReference type="PANTHER" id="PTHR47786:SF2">
    <property type="entry name" value="GLYCOSYL HYDROLASE FAMILY 13 CATALYTIC DOMAIN-CONTAINING PROTEIN"/>
    <property type="match status" value="1"/>
</dbReference>
<feature type="binding site" evidence="6">
    <location>
        <position position="243"/>
    </location>
    <ligand>
        <name>alpha-maltose 1-phosphate</name>
        <dbReference type="ChEBI" id="CHEBI:63576"/>
    </ligand>
</feature>
<keyword evidence="2 6" id="KW-0328">Glycosyltransferase</keyword>
<dbReference type="Pfam" id="PF00128">
    <property type="entry name" value="Alpha-amylase"/>
    <property type="match status" value="1"/>
</dbReference>
<protein>
    <recommendedName>
        <fullName evidence="6">Alpha-1,4-glucan:maltose-1-phosphate maltosyltransferase</fullName>
        <shortName evidence="6">GMPMT</shortName>
        <ecNumber evidence="6">2.4.99.16</ecNumber>
    </recommendedName>
    <alternativeName>
        <fullName evidence="6">(1-&gt;4)-alpha-D-glucan:maltose-1-phosphate alpha-D-maltosyltransferase</fullName>
    </alternativeName>
</protein>
<feature type="binding site" evidence="6">
    <location>
        <begin position="515"/>
        <end position="516"/>
    </location>
    <ligand>
        <name>alpha-maltose 1-phosphate</name>
        <dbReference type="ChEBI" id="CHEBI:63576"/>
    </ligand>
</feature>
<feature type="domain" description="Glycosyl hydrolase family 13 catalytic" evidence="7">
    <location>
        <begin position="196"/>
        <end position="540"/>
    </location>
</feature>
<evidence type="ECO:0000259" key="7">
    <source>
        <dbReference type="SMART" id="SM00642"/>
    </source>
</evidence>
<dbReference type="InterPro" id="IPR017853">
    <property type="entry name" value="GH"/>
</dbReference>
<accession>A0ABS5VK55</accession>
<evidence type="ECO:0000313" key="9">
    <source>
        <dbReference type="Proteomes" id="UP000772618"/>
    </source>
</evidence>
<dbReference type="SMART" id="SM00642">
    <property type="entry name" value="Aamy"/>
    <property type="match status" value="1"/>
</dbReference>
<reference evidence="8 9" key="1">
    <citation type="submission" date="2021-05" db="EMBL/GenBank/DDBJ databases">
        <title>A Polyphasic approach of four new species of the genus Ohtaekwangia: Ohtaekwangia histidinii sp. nov., Ohtaekwangia cretensis sp. nov., Ohtaekwangia indiensis sp. nov., Ohtaekwangia reichenbachii sp. nov. from diverse environment.</title>
        <authorList>
            <person name="Octaviana S."/>
        </authorList>
    </citation>
    <scope>NUCLEOTIDE SEQUENCE [LARGE SCALE GENOMIC DNA]</scope>
    <source>
        <strain evidence="8 9">PWU20</strain>
    </source>
</reference>
<dbReference type="InterPro" id="IPR013783">
    <property type="entry name" value="Ig-like_fold"/>
</dbReference>
<gene>
    <name evidence="6" type="primary">glgE</name>
    <name evidence="8" type="ORF">KK060_00900</name>
</gene>
<dbReference type="Proteomes" id="UP000772618">
    <property type="component" value="Unassembled WGS sequence"/>
</dbReference>
<comment type="catalytic activity">
    <reaction evidence="5 6">
        <text>alpha-maltose 1-phosphate + [(1-&gt;4)-alpha-D-glucosyl](n) = [(1-&gt;4)-alpha-D-glucosyl](n+2) + phosphate</text>
        <dbReference type="Rhea" id="RHEA:42692"/>
        <dbReference type="Rhea" id="RHEA-COMP:9584"/>
        <dbReference type="Rhea" id="RHEA-COMP:10183"/>
        <dbReference type="ChEBI" id="CHEBI:15444"/>
        <dbReference type="ChEBI" id="CHEBI:43474"/>
        <dbReference type="ChEBI" id="CHEBI:63576"/>
        <dbReference type="EC" id="2.4.99.16"/>
    </reaction>
</comment>
<evidence type="ECO:0000256" key="5">
    <source>
        <dbReference type="ARBA" id="ARBA00048735"/>
    </source>
</evidence>